<dbReference type="PATRIC" id="fig|1223523.3.peg.15"/>
<dbReference type="STRING" id="1223523.H340_00070"/>
<organism evidence="3 4">
    <name type="scientific">Streptomyces mobaraensis (strain ATCC 29032 / DSM 40847 / JCM 4168 / NBRC 13819 / NCIMB 11159 / IPCR 16-22)</name>
    <dbReference type="NCBI Taxonomy" id="1223523"/>
    <lineage>
        <taxon>Bacteria</taxon>
        <taxon>Bacillati</taxon>
        <taxon>Actinomycetota</taxon>
        <taxon>Actinomycetes</taxon>
        <taxon>Kitasatosporales</taxon>
        <taxon>Streptomycetaceae</taxon>
        <taxon>Streptomyces</taxon>
    </lineage>
</organism>
<feature type="compositionally biased region" description="Basic residues" evidence="1">
    <location>
        <begin position="336"/>
        <end position="345"/>
    </location>
</feature>
<keyword evidence="2" id="KW-0472">Membrane</keyword>
<proteinExistence type="predicted"/>
<evidence type="ECO:0008006" key="5">
    <source>
        <dbReference type="Google" id="ProtNLM"/>
    </source>
</evidence>
<dbReference type="AlphaFoldDB" id="M3B937"/>
<dbReference type="EMBL" id="AORZ01000001">
    <property type="protein sequence ID" value="EMF02543.1"/>
    <property type="molecule type" value="Genomic_DNA"/>
</dbReference>
<feature type="transmembrane region" description="Helical" evidence="2">
    <location>
        <begin position="214"/>
        <end position="234"/>
    </location>
</feature>
<evidence type="ECO:0000313" key="3">
    <source>
        <dbReference type="EMBL" id="EMF02543.1"/>
    </source>
</evidence>
<feature type="compositionally biased region" description="Low complexity" evidence="1">
    <location>
        <begin position="285"/>
        <end position="327"/>
    </location>
</feature>
<dbReference type="RefSeq" id="WP_004937389.1">
    <property type="nucleotide sequence ID" value="NZ_AORZ01000001.1"/>
</dbReference>
<protein>
    <recommendedName>
        <fullName evidence="5">Integral membrane protein</fullName>
    </recommendedName>
</protein>
<comment type="caution">
    <text evidence="3">The sequence shown here is derived from an EMBL/GenBank/DDBJ whole genome shotgun (WGS) entry which is preliminary data.</text>
</comment>
<keyword evidence="2" id="KW-1133">Transmembrane helix</keyword>
<evidence type="ECO:0000313" key="4">
    <source>
        <dbReference type="Proteomes" id="UP000011740"/>
    </source>
</evidence>
<evidence type="ECO:0000256" key="1">
    <source>
        <dbReference type="SAM" id="MobiDB-lite"/>
    </source>
</evidence>
<feature type="region of interest" description="Disordered" evidence="1">
    <location>
        <begin position="255"/>
        <end position="345"/>
    </location>
</feature>
<name>M3B937_STRM1</name>
<reference evidence="3 4" key="1">
    <citation type="journal article" date="2013" name="Genome Announc.">
        <title>Whole-Genome Shotgun Assembly and Analysis of the Genome of Streptomyces mobaraensis DSM 40847, a Strain for Industrial Production of Microbial Transglutaminase.</title>
        <authorList>
            <person name="Yang H."/>
            <person name="He T."/>
            <person name="Wu W."/>
            <person name="Zhu W."/>
            <person name="Lu B."/>
            <person name="Sun W."/>
        </authorList>
    </citation>
    <scope>NUCLEOTIDE SEQUENCE [LARGE SCALE GENOMIC DNA]</scope>
    <source>
        <strain evidence="3 4">DSM 40847</strain>
    </source>
</reference>
<dbReference type="Proteomes" id="UP000011740">
    <property type="component" value="Unassembled WGS sequence"/>
</dbReference>
<feature type="transmembrane region" description="Helical" evidence="2">
    <location>
        <begin position="112"/>
        <end position="132"/>
    </location>
</feature>
<feature type="transmembrane region" description="Helical" evidence="2">
    <location>
        <begin position="68"/>
        <end position="91"/>
    </location>
</feature>
<feature type="transmembrane region" description="Helical" evidence="2">
    <location>
        <begin position="138"/>
        <end position="158"/>
    </location>
</feature>
<accession>M3B937</accession>
<sequence>MARDPYAPHPSDAHGLCPARPRRARRTVVGALAWAWLLAYGCVGDRLLDALLHGHGRPGPRALAFAAAPTALGLACAVAPAAWCAHAFAGYARRRLADSRTLTAFRVRARCALPAILAVVLGALFLSVWTARSALPGLGHPTSVPALAAVALGFLLFLDRLCAAHGLARPAAAAVLAACAAEALPPVLLLAARLPGCAALGWPVTRLPGPLGPSAPGLVACAGAALVLTARAFAVLPHAAVHGLGGPDAAGVPGVPGVPGTTVAAGPAHLPPSHADRSDSSFGCPGRSSGPLGPSSGDLGQSSGDPGPSSGRPDPSPGRLPGSSLRPGGAGPSVHPRQRSTHHDR</sequence>
<gene>
    <name evidence="3" type="ORF">H340_00070</name>
</gene>
<feature type="transmembrane region" description="Helical" evidence="2">
    <location>
        <begin position="28"/>
        <end position="48"/>
    </location>
</feature>
<feature type="transmembrane region" description="Helical" evidence="2">
    <location>
        <begin position="170"/>
        <end position="194"/>
    </location>
</feature>
<feature type="compositionally biased region" description="Low complexity" evidence="1">
    <location>
        <begin position="255"/>
        <end position="268"/>
    </location>
</feature>
<evidence type="ECO:0000256" key="2">
    <source>
        <dbReference type="SAM" id="Phobius"/>
    </source>
</evidence>
<keyword evidence="2" id="KW-0812">Transmembrane</keyword>